<protein>
    <submittedName>
        <fullName evidence="2">Uncharacterized protein</fullName>
    </submittedName>
</protein>
<feature type="transmembrane region" description="Helical" evidence="1">
    <location>
        <begin position="64"/>
        <end position="84"/>
    </location>
</feature>
<sequence>MDKRWHQVLSYLYVATCVVVILANANAVLVASATYSLSSVMPERRFVEWLVRKTQNGLGRNVSVWVQAGAFCMVLCIVLAATLLHGWPMGVLAAGVSLLLYVLGQISVMSIAHSYWSMSRDEGPPGGLKAAGP</sequence>
<reference evidence="2" key="1">
    <citation type="journal article" date="2020" name="bioRxiv">
        <title>Comparative genomics of Chlamydomonas.</title>
        <authorList>
            <person name="Craig R.J."/>
            <person name="Hasan A.R."/>
            <person name="Ness R.W."/>
            <person name="Keightley P.D."/>
        </authorList>
    </citation>
    <scope>NUCLEOTIDE SEQUENCE</scope>
    <source>
        <strain evidence="2">CCAP 11/173</strain>
    </source>
</reference>
<dbReference type="EMBL" id="JAEHOD010000023">
    <property type="protein sequence ID" value="KAG2447141.1"/>
    <property type="molecule type" value="Genomic_DNA"/>
</dbReference>
<keyword evidence="3" id="KW-1185">Reference proteome</keyword>
<feature type="transmembrane region" description="Helical" evidence="1">
    <location>
        <begin position="12"/>
        <end position="35"/>
    </location>
</feature>
<evidence type="ECO:0000313" key="3">
    <source>
        <dbReference type="Proteomes" id="UP000613740"/>
    </source>
</evidence>
<evidence type="ECO:0000313" key="2">
    <source>
        <dbReference type="EMBL" id="KAG2447141.1"/>
    </source>
</evidence>
<evidence type="ECO:0000256" key="1">
    <source>
        <dbReference type="SAM" id="Phobius"/>
    </source>
</evidence>
<organism evidence="2 3">
    <name type="scientific">Chlamydomonas schloesseri</name>
    <dbReference type="NCBI Taxonomy" id="2026947"/>
    <lineage>
        <taxon>Eukaryota</taxon>
        <taxon>Viridiplantae</taxon>
        <taxon>Chlorophyta</taxon>
        <taxon>core chlorophytes</taxon>
        <taxon>Chlorophyceae</taxon>
        <taxon>CS clade</taxon>
        <taxon>Chlamydomonadales</taxon>
        <taxon>Chlamydomonadaceae</taxon>
        <taxon>Chlamydomonas</taxon>
    </lineage>
</organism>
<name>A0A836B444_9CHLO</name>
<keyword evidence="1" id="KW-0472">Membrane</keyword>
<keyword evidence="1" id="KW-0812">Transmembrane</keyword>
<feature type="transmembrane region" description="Helical" evidence="1">
    <location>
        <begin position="91"/>
        <end position="116"/>
    </location>
</feature>
<accession>A0A836B444</accession>
<keyword evidence="1" id="KW-1133">Transmembrane helix</keyword>
<dbReference type="AlphaFoldDB" id="A0A836B444"/>
<dbReference type="OrthoDB" id="10453453at2759"/>
<dbReference type="Proteomes" id="UP000613740">
    <property type="component" value="Unassembled WGS sequence"/>
</dbReference>
<gene>
    <name evidence="2" type="ORF">HYH02_007887</name>
</gene>
<comment type="caution">
    <text evidence="2">The sequence shown here is derived from an EMBL/GenBank/DDBJ whole genome shotgun (WGS) entry which is preliminary data.</text>
</comment>
<proteinExistence type="predicted"/>